<proteinExistence type="predicted"/>
<dbReference type="NCBIfam" id="NF035938">
    <property type="entry name" value="EboA_domain"/>
    <property type="match status" value="1"/>
</dbReference>
<evidence type="ECO:0000313" key="1">
    <source>
        <dbReference type="EMBL" id="MDT0319237.1"/>
    </source>
</evidence>
<name>A0ABU2LNS9_9ACTN</name>
<dbReference type="Proteomes" id="UP001183420">
    <property type="component" value="Unassembled WGS sequence"/>
</dbReference>
<sequence>MSAEHTERLFPLAAEVAADPSRLRVLFPAVGRLVGRGPTDPDDPEGLRVPRIEDRARAALVAAVAASSRLSPTELTTMLTELYEDGDGDEKRAVLRALDDVDIPGLLGLVEDGLRSNDPRLVAAAMGRYADRHLGADVWRHGVLKCLFVGVPLDAVAAWTGRVDDELARMTAAFVAEREAAGRPVPEDARRILALYRPHPEGER</sequence>
<dbReference type="EMBL" id="JAVREM010000012">
    <property type="protein sequence ID" value="MDT0319237.1"/>
    <property type="molecule type" value="Genomic_DNA"/>
</dbReference>
<keyword evidence="2" id="KW-1185">Reference proteome</keyword>
<dbReference type="InterPro" id="IPR047715">
    <property type="entry name" value="EboA_dom"/>
</dbReference>
<dbReference type="RefSeq" id="WP_311598411.1">
    <property type="nucleotide sequence ID" value="NZ_JAVREM010000012.1"/>
</dbReference>
<organism evidence="1 2">
    <name type="scientific">Streptomyces millisiae</name>
    <dbReference type="NCBI Taxonomy" id="3075542"/>
    <lineage>
        <taxon>Bacteria</taxon>
        <taxon>Bacillati</taxon>
        <taxon>Actinomycetota</taxon>
        <taxon>Actinomycetes</taxon>
        <taxon>Kitasatosporales</taxon>
        <taxon>Streptomycetaceae</taxon>
        <taxon>Streptomyces</taxon>
    </lineage>
</organism>
<gene>
    <name evidence="1" type="ORF">RNC47_12905</name>
</gene>
<evidence type="ECO:0000313" key="2">
    <source>
        <dbReference type="Proteomes" id="UP001183420"/>
    </source>
</evidence>
<accession>A0ABU2LNS9</accession>
<reference evidence="2" key="1">
    <citation type="submission" date="2023-07" db="EMBL/GenBank/DDBJ databases">
        <title>30 novel species of actinomycetes from the DSMZ collection.</title>
        <authorList>
            <person name="Nouioui I."/>
        </authorList>
    </citation>
    <scope>NUCLEOTIDE SEQUENCE [LARGE SCALE GENOMIC DNA]</scope>
    <source>
        <strain evidence="2">DSM 44918</strain>
    </source>
</reference>
<protein>
    <submittedName>
        <fullName evidence="1">EboA domain-containing protein</fullName>
    </submittedName>
</protein>
<comment type="caution">
    <text evidence="1">The sequence shown here is derived from an EMBL/GenBank/DDBJ whole genome shotgun (WGS) entry which is preliminary data.</text>
</comment>